<organism evidence="7 8">
    <name type="scientific">Lacihabitans lacunae</name>
    <dbReference type="NCBI Taxonomy" id="1028214"/>
    <lineage>
        <taxon>Bacteria</taxon>
        <taxon>Pseudomonadati</taxon>
        <taxon>Bacteroidota</taxon>
        <taxon>Cytophagia</taxon>
        <taxon>Cytophagales</taxon>
        <taxon>Leadbetterellaceae</taxon>
        <taxon>Lacihabitans</taxon>
    </lineage>
</organism>
<comment type="caution">
    <text evidence="7">The sequence shown here is derived from an EMBL/GenBank/DDBJ whole genome shotgun (WGS) entry which is preliminary data.</text>
</comment>
<accession>A0ABV7YXT8</accession>
<dbReference type="Proteomes" id="UP001595616">
    <property type="component" value="Unassembled WGS sequence"/>
</dbReference>
<protein>
    <submittedName>
        <fullName evidence="7">Thioredoxin family protein</fullName>
    </submittedName>
</protein>
<keyword evidence="1" id="KW-0813">Transport</keyword>
<evidence type="ECO:0000259" key="6">
    <source>
        <dbReference type="PROSITE" id="PS51352"/>
    </source>
</evidence>
<dbReference type="PROSITE" id="PS00194">
    <property type="entry name" value="THIOREDOXIN_1"/>
    <property type="match status" value="1"/>
</dbReference>
<evidence type="ECO:0000256" key="1">
    <source>
        <dbReference type="ARBA" id="ARBA00022448"/>
    </source>
</evidence>
<evidence type="ECO:0000256" key="4">
    <source>
        <dbReference type="ARBA" id="ARBA00023284"/>
    </source>
</evidence>
<dbReference type="InterPro" id="IPR013766">
    <property type="entry name" value="Thioredoxin_domain"/>
</dbReference>
<dbReference type="EMBL" id="JBHRYQ010000001">
    <property type="protein sequence ID" value="MFC3811028.1"/>
    <property type="molecule type" value="Genomic_DNA"/>
</dbReference>
<keyword evidence="3" id="KW-1015">Disulfide bond</keyword>
<feature type="chain" id="PRO_5045062114" evidence="5">
    <location>
        <begin position="24"/>
        <end position="157"/>
    </location>
</feature>
<evidence type="ECO:0000256" key="2">
    <source>
        <dbReference type="ARBA" id="ARBA00022982"/>
    </source>
</evidence>
<feature type="signal peptide" evidence="5">
    <location>
        <begin position="1"/>
        <end position="23"/>
    </location>
</feature>
<dbReference type="Gene3D" id="3.40.30.10">
    <property type="entry name" value="Glutaredoxin"/>
    <property type="match status" value="1"/>
</dbReference>
<keyword evidence="5" id="KW-0732">Signal</keyword>
<proteinExistence type="predicted"/>
<keyword evidence="2" id="KW-0249">Electron transport</keyword>
<keyword evidence="8" id="KW-1185">Reference proteome</keyword>
<sequence>MKKFTSLFIIGFAALCLSSFVIGPQTSAVKFYSGTYDNFLREAKKQNKPIILDFWASWCGPCQKLENETFSNKETADYINKNFMVFKVDIDTFDGMEIVDRFAIDVFPTLMVLDSKSNPKDRLKGFYSATYMEKELEKIIQKHGIKNASESNFVVRR</sequence>
<dbReference type="PROSITE" id="PS51352">
    <property type="entry name" value="THIOREDOXIN_2"/>
    <property type="match status" value="1"/>
</dbReference>
<dbReference type="RefSeq" id="WP_379837665.1">
    <property type="nucleotide sequence ID" value="NZ_JBHRYQ010000001.1"/>
</dbReference>
<evidence type="ECO:0000256" key="5">
    <source>
        <dbReference type="SAM" id="SignalP"/>
    </source>
</evidence>
<keyword evidence="4" id="KW-0676">Redox-active center</keyword>
<dbReference type="InterPro" id="IPR036249">
    <property type="entry name" value="Thioredoxin-like_sf"/>
</dbReference>
<dbReference type="InterPro" id="IPR017937">
    <property type="entry name" value="Thioredoxin_CS"/>
</dbReference>
<dbReference type="SUPFAM" id="SSF52833">
    <property type="entry name" value="Thioredoxin-like"/>
    <property type="match status" value="1"/>
</dbReference>
<feature type="domain" description="Thioredoxin" evidence="6">
    <location>
        <begin position="20"/>
        <end position="141"/>
    </location>
</feature>
<dbReference type="Pfam" id="PF00085">
    <property type="entry name" value="Thioredoxin"/>
    <property type="match status" value="1"/>
</dbReference>
<dbReference type="PANTHER" id="PTHR45663:SF11">
    <property type="entry name" value="GEO12009P1"/>
    <property type="match status" value="1"/>
</dbReference>
<gene>
    <name evidence="7" type="ORF">ACFOOI_10210</name>
</gene>
<evidence type="ECO:0000256" key="3">
    <source>
        <dbReference type="ARBA" id="ARBA00023157"/>
    </source>
</evidence>
<name>A0ABV7YXT8_9BACT</name>
<evidence type="ECO:0000313" key="8">
    <source>
        <dbReference type="Proteomes" id="UP001595616"/>
    </source>
</evidence>
<reference evidence="8" key="1">
    <citation type="journal article" date="2019" name="Int. J. Syst. Evol. Microbiol.">
        <title>The Global Catalogue of Microorganisms (GCM) 10K type strain sequencing project: providing services to taxonomists for standard genome sequencing and annotation.</title>
        <authorList>
            <consortium name="The Broad Institute Genomics Platform"/>
            <consortium name="The Broad Institute Genome Sequencing Center for Infectious Disease"/>
            <person name="Wu L."/>
            <person name="Ma J."/>
        </authorList>
    </citation>
    <scope>NUCLEOTIDE SEQUENCE [LARGE SCALE GENOMIC DNA]</scope>
    <source>
        <strain evidence="8">CECT 7956</strain>
    </source>
</reference>
<dbReference type="PANTHER" id="PTHR45663">
    <property type="entry name" value="GEO12009P1"/>
    <property type="match status" value="1"/>
</dbReference>
<evidence type="ECO:0000313" key="7">
    <source>
        <dbReference type="EMBL" id="MFC3811028.1"/>
    </source>
</evidence>